<evidence type="ECO:0000256" key="3">
    <source>
        <dbReference type="ARBA" id="ARBA00022692"/>
    </source>
</evidence>
<evidence type="ECO:0000313" key="12">
    <source>
        <dbReference type="Proteomes" id="UP001233999"/>
    </source>
</evidence>
<dbReference type="Pfam" id="PF00001">
    <property type="entry name" value="7tm_1"/>
    <property type="match status" value="1"/>
</dbReference>
<evidence type="ECO:0000259" key="10">
    <source>
        <dbReference type="PROSITE" id="PS50262"/>
    </source>
</evidence>
<evidence type="ECO:0000313" key="11">
    <source>
        <dbReference type="EMBL" id="KAJ9587726.1"/>
    </source>
</evidence>
<dbReference type="Proteomes" id="UP001233999">
    <property type="component" value="Unassembled WGS sequence"/>
</dbReference>
<keyword evidence="5" id="KW-0297">G-protein coupled receptor</keyword>
<keyword evidence="4 9" id="KW-1133">Transmembrane helix</keyword>
<protein>
    <recommendedName>
        <fullName evidence="10">G-protein coupled receptors family 1 profile domain-containing protein</fullName>
    </recommendedName>
</protein>
<dbReference type="InterPro" id="IPR017452">
    <property type="entry name" value="GPCR_Rhodpsn_7TM"/>
</dbReference>
<dbReference type="GO" id="GO:0004930">
    <property type="term" value="F:G protein-coupled receptor activity"/>
    <property type="evidence" value="ECO:0007669"/>
    <property type="project" value="UniProtKB-KW"/>
</dbReference>
<gene>
    <name evidence="11" type="ORF">L9F63_018834</name>
</gene>
<evidence type="ECO:0000256" key="5">
    <source>
        <dbReference type="ARBA" id="ARBA00023040"/>
    </source>
</evidence>
<feature type="non-terminal residue" evidence="11">
    <location>
        <position position="235"/>
    </location>
</feature>
<feature type="non-terminal residue" evidence="11">
    <location>
        <position position="1"/>
    </location>
</feature>
<feature type="transmembrane region" description="Helical" evidence="9">
    <location>
        <begin position="176"/>
        <end position="197"/>
    </location>
</feature>
<dbReference type="SUPFAM" id="SSF81321">
    <property type="entry name" value="Family A G protein-coupled receptor-like"/>
    <property type="match status" value="1"/>
</dbReference>
<evidence type="ECO:0000256" key="9">
    <source>
        <dbReference type="SAM" id="Phobius"/>
    </source>
</evidence>
<dbReference type="PRINTS" id="PR00237">
    <property type="entry name" value="GPCRRHODOPSN"/>
</dbReference>
<dbReference type="EMBL" id="JASPKZ010006068">
    <property type="protein sequence ID" value="KAJ9587726.1"/>
    <property type="molecule type" value="Genomic_DNA"/>
</dbReference>
<evidence type="ECO:0000256" key="4">
    <source>
        <dbReference type="ARBA" id="ARBA00022989"/>
    </source>
</evidence>
<accession>A0AAD8EF22</accession>
<dbReference type="PROSITE" id="PS50262">
    <property type="entry name" value="G_PROTEIN_RECEP_F1_2"/>
    <property type="match status" value="1"/>
</dbReference>
<reference evidence="11" key="2">
    <citation type="submission" date="2023-05" db="EMBL/GenBank/DDBJ databases">
        <authorList>
            <person name="Fouks B."/>
        </authorList>
    </citation>
    <scope>NUCLEOTIDE SEQUENCE</scope>
    <source>
        <strain evidence="11">Stay&amp;Tobe</strain>
        <tissue evidence="11">Testes</tissue>
    </source>
</reference>
<keyword evidence="7" id="KW-0675">Receptor</keyword>
<dbReference type="InterPro" id="IPR000276">
    <property type="entry name" value="GPCR_Rhodpsn"/>
</dbReference>
<keyword evidence="12" id="KW-1185">Reference proteome</keyword>
<sequence length="235" mass="26110">SAVYEELQFRSVRLLEKLPSLRLWGLLFSPRPGEFVRRRIISSSDHSQACNKTASEINISMAELVVPPAFHASSPLLEMASLRLPDSEEYEFENRRRADSLFTSSSTDSSILSESGTKLVDFLENGGVDFGQEVSSDLSVSNTNVTLGNFTFGGNYTMEQIPFYRHSLAMTAVYCFAYILVFAVGLVGNCFVIAVVYRSPRMRTVTNFFIVNLAVADILVIVFCLPATLLSNIFV</sequence>
<evidence type="ECO:0000256" key="8">
    <source>
        <dbReference type="ARBA" id="ARBA00023224"/>
    </source>
</evidence>
<feature type="domain" description="G-protein coupled receptors family 1 profile" evidence="10">
    <location>
        <begin position="188"/>
        <end position="235"/>
    </location>
</feature>
<name>A0AAD8EF22_DIPPU</name>
<dbReference type="GO" id="GO:0016020">
    <property type="term" value="C:membrane"/>
    <property type="evidence" value="ECO:0007669"/>
    <property type="project" value="UniProtKB-SubCell"/>
</dbReference>
<proteinExistence type="inferred from homology"/>
<evidence type="ECO:0000256" key="2">
    <source>
        <dbReference type="ARBA" id="ARBA00010663"/>
    </source>
</evidence>
<feature type="transmembrane region" description="Helical" evidence="9">
    <location>
        <begin position="209"/>
        <end position="234"/>
    </location>
</feature>
<dbReference type="PANTHER" id="PTHR24235">
    <property type="entry name" value="NEUROPEPTIDE Y RECEPTOR"/>
    <property type="match status" value="1"/>
</dbReference>
<dbReference type="Gene3D" id="1.20.1070.10">
    <property type="entry name" value="Rhodopsin 7-helix transmembrane proteins"/>
    <property type="match status" value="1"/>
</dbReference>
<reference evidence="11" key="1">
    <citation type="journal article" date="2023" name="IScience">
        <title>Live-bearing cockroach genome reveals convergent evolutionary mechanisms linked to viviparity in insects and beyond.</title>
        <authorList>
            <person name="Fouks B."/>
            <person name="Harrison M.C."/>
            <person name="Mikhailova A.A."/>
            <person name="Marchal E."/>
            <person name="English S."/>
            <person name="Carruthers M."/>
            <person name="Jennings E.C."/>
            <person name="Chiamaka E.L."/>
            <person name="Frigard R.A."/>
            <person name="Pippel M."/>
            <person name="Attardo G.M."/>
            <person name="Benoit J.B."/>
            <person name="Bornberg-Bauer E."/>
            <person name="Tobe S.S."/>
        </authorList>
    </citation>
    <scope>NUCLEOTIDE SEQUENCE</scope>
    <source>
        <strain evidence="11">Stay&amp;Tobe</strain>
    </source>
</reference>
<comment type="similarity">
    <text evidence="2">Belongs to the G-protein coupled receptor 1 family.</text>
</comment>
<evidence type="ECO:0000256" key="1">
    <source>
        <dbReference type="ARBA" id="ARBA00004141"/>
    </source>
</evidence>
<dbReference type="PANTHER" id="PTHR24235:SF29">
    <property type="entry name" value="GH23382P"/>
    <property type="match status" value="1"/>
</dbReference>
<keyword evidence="6 9" id="KW-0472">Membrane</keyword>
<organism evidence="11 12">
    <name type="scientific">Diploptera punctata</name>
    <name type="common">Pacific beetle cockroach</name>
    <dbReference type="NCBI Taxonomy" id="6984"/>
    <lineage>
        <taxon>Eukaryota</taxon>
        <taxon>Metazoa</taxon>
        <taxon>Ecdysozoa</taxon>
        <taxon>Arthropoda</taxon>
        <taxon>Hexapoda</taxon>
        <taxon>Insecta</taxon>
        <taxon>Pterygota</taxon>
        <taxon>Neoptera</taxon>
        <taxon>Polyneoptera</taxon>
        <taxon>Dictyoptera</taxon>
        <taxon>Blattodea</taxon>
        <taxon>Blaberoidea</taxon>
        <taxon>Blaberidae</taxon>
        <taxon>Diplopterinae</taxon>
        <taxon>Diploptera</taxon>
    </lineage>
</organism>
<evidence type="ECO:0000256" key="7">
    <source>
        <dbReference type="ARBA" id="ARBA00023170"/>
    </source>
</evidence>
<dbReference type="AlphaFoldDB" id="A0AAD8EF22"/>
<evidence type="ECO:0000256" key="6">
    <source>
        <dbReference type="ARBA" id="ARBA00023136"/>
    </source>
</evidence>
<comment type="subcellular location">
    <subcellularLocation>
        <location evidence="1">Membrane</location>
        <topology evidence="1">Multi-pass membrane protein</topology>
    </subcellularLocation>
</comment>
<comment type="caution">
    <text evidence="11">The sequence shown here is derived from an EMBL/GenBank/DDBJ whole genome shotgun (WGS) entry which is preliminary data.</text>
</comment>
<keyword evidence="8" id="KW-0807">Transducer</keyword>
<keyword evidence="3 9" id="KW-0812">Transmembrane</keyword>